<reference evidence="1" key="1">
    <citation type="journal article" date="2021" name="Sci. Rep.">
        <title>Diploid genomic architecture of Nitzschia inconspicua, an elite biomass production diatom.</title>
        <authorList>
            <person name="Oliver A."/>
            <person name="Podell S."/>
            <person name="Pinowska A."/>
            <person name="Traller J.C."/>
            <person name="Smith S.R."/>
            <person name="McClure R."/>
            <person name="Beliaev A."/>
            <person name="Bohutskyi P."/>
            <person name="Hill E.A."/>
            <person name="Rabines A."/>
            <person name="Zheng H."/>
            <person name="Allen L.Z."/>
            <person name="Kuo A."/>
            <person name="Grigoriev I.V."/>
            <person name="Allen A.E."/>
            <person name="Hazlebeck D."/>
            <person name="Allen E.E."/>
        </authorList>
    </citation>
    <scope>NUCLEOTIDE SEQUENCE</scope>
    <source>
        <strain evidence="1">Hildebrandi</strain>
    </source>
</reference>
<proteinExistence type="predicted"/>
<sequence>MVMETSGSLLRAANQQRAAEQFTQEWLRRETSPTLKRTASHGIPIPYQPPSWKNASTCAVNLPRKRVRTVVPDLRGLDESLPKHQLVSTRAQTKKLTTDEKAEIFERILVPVVASGYLMWYQFLRVGGVSRACRALWIHRRETYGPWKKVLKELNGINGTNKCSRCEQEVTLPLNRTFCDSNLWNEECRKRTPDFVSCVDILMSSGFLTWRECGGIRRICKETYKMYKGQCTCRRNIVDRTPNRPFLKIDPRFQADYNLWTDYEKCEALIRYTHFSDIQAINLQTQCPHRYAFVMNLVSLNIAQGELHRCPPVWFASAFLGFQHKPYVEQFADSISSELTDQCLPPTDENLVNYLRNRCYPSLQQQRALGPLVNGLFIFAPLFKVVPLRETSGPPKLPQTLESLNEQLVESMSQHVICTIM</sequence>
<reference evidence="1" key="2">
    <citation type="submission" date="2021-04" db="EMBL/GenBank/DDBJ databases">
        <authorList>
            <person name="Podell S."/>
        </authorList>
    </citation>
    <scope>NUCLEOTIDE SEQUENCE</scope>
    <source>
        <strain evidence="1">Hildebrandi</strain>
    </source>
</reference>
<accession>A0A9K3Q054</accession>
<comment type="caution">
    <text evidence="1">The sequence shown here is derived from an EMBL/GenBank/DDBJ whole genome shotgun (WGS) entry which is preliminary data.</text>
</comment>
<evidence type="ECO:0000313" key="2">
    <source>
        <dbReference type="Proteomes" id="UP000693970"/>
    </source>
</evidence>
<name>A0A9K3Q054_9STRA</name>
<protein>
    <submittedName>
        <fullName evidence="1">Uncharacterized protein</fullName>
    </submittedName>
</protein>
<organism evidence="1 2">
    <name type="scientific">Nitzschia inconspicua</name>
    <dbReference type="NCBI Taxonomy" id="303405"/>
    <lineage>
        <taxon>Eukaryota</taxon>
        <taxon>Sar</taxon>
        <taxon>Stramenopiles</taxon>
        <taxon>Ochrophyta</taxon>
        <taxon>Bacillariophyta</taxon>
        <taxon>Bacillariophyceae</taxon>
        <taxon>Bacillariophycidae</taxon>
        <taxon>Bacillariales</taxon>
        <taxon>Bacillariaceae</taxon>
        <taxon>Nitzschia</taxon>
    </lineage>
</organism>
<evidence type="ECO:0000313" key="1">
    <source>
        <dbReference type="EMBL" id="KAG7363269.1"/>
    </source>
</evidence>
<dbReference type="OrthoDB" id="50190at2759"/>
<gene>
    <name evidence="1" type="ORF">IV203_026629</name>
</gene>
<keyword evidence="2" id="KW-1185">Reference proteome</keyword>
<dbReference type="EMBL" id="JAGRRH010000010">
    <property type="protein sequence ID" value="KAG7363269.1"/>
    <property type="molecule type" value="Genomic_DNA"/>
</dbReference>
<dbReference type="AlphaFoldDB" id="A0A9K3Q054"/>
<dbReference type="Proteomes" id="UP000693970">
    <property type="component" value="Unassembled WGS sequence"/>
</dbReference>